<feature type="region of interest" description="Disordered" evidence="1">
    <location>
        <begin position="281"/>
        <end position="301"/>
    </location>
</feature>
<dbReference type="GO" id="GO:0005737">
    <property type="term" value="C:cytoplasm"/>
    <property type="evidence" value="ECO:0007669"/>
    <property type="project" value="TreeGrafter"/>
</dbReference>
<dbReference type="SUPFAM" id="SSF53335">
    <property type="entry name" value="S-adenosyl-L-methionine-dependent methyltransferases"/>
    <property type="match status" value="1"/>
</dbReference>
<dbReference type="InterPro" id="IPR029063">
    <property type="entry name" value="SAM-dependent_MTases_sf"/>
</dbReference>
<gene>
    <name evidence="2" type="ORF">EX895_001942</name>
</gene>
<dbReference type="PANTHER" id="PTHR14614">
    <property type="entry name" value="HEPATOCELLULAR CARCINOMA-ASSOCIATED ANTIGEN"/>
    <property type="match status" value="1"/>
</dbReference>
<evidence type="ECO:0000256" key="1">
    <source>
        <dbReference type="SAM" id="MobiDB-lite"/>
    </source>
</evidence>
<sequence length="336" mass="36841">MFAATTATASASASVPYIPPSFGQPGVSISYRPKQLSSSSHQATPLPIITVAVPPASIHHIFAHRQWRAGMLMSDALFSGAFPVSDRTILELGAGTGLPSITAALIGTANVVVASDYDEPQLVKELRDNVKYNLQGISDEQRRKCKVVGHIWGKDTEELQDCLPRGVTKFDSILLADCMWDPLSHADLLKSVLKVLAQDKGARVNVIAGLHTGREKVTSFIRRAYRAGLRLAPLEQPDTWPSLAADTYEEADPDAERAGNEAFLHAQDRILELEVCGNTPIQQSHTSADSSTNDDEPRLTGNRRKFLIEGYGEEMEGDVKLRNRWLTVWSLEWATP</sequence>
<dbReference type="RefSeq" id="XP_029741396.1">
    <property type="nucleotide sequence ID" value="XM_029882541.1"/>
</dbReference>
<dbReference type="OrthoDB" id="407325at2759"/>
<name>A0A4U7KXB6_9BASI</name>
<reference evidence="2 3" key="1">
    <citation type="submission" date="2019-05" db="EMBL/GenBank/DDBJ databases">
        <title>Sporisorium graminicola CBS 10092 draft sequencing and annotation.</title>
        <authorList>
            <person name="Solano-Gonzalez S."/>
            <person name="Caddick M.X."/>
            <person name="Darby A."/>
        </authorList>
    </citation>
    <scope>NUCLEOTIDE SEQUENCE [LARGE SCALE GENOMIC DNA]</scope>
    <source>
        <strain evidence="2 3">CBS 10092</strain>
    </source>
</reference>
<dbReference type="KEGG" id="sgra:EX895_001942"/>
<evidence type="ECO:0000313" key="3">
    <source>
        <dbReference type="Proteomes" id="UP000306050"/>
    </source>
</evidence>
<protein>
    <submittedName>
        <fullName evidence="2">Uncharacterized protein</fullName>
    </submittedName>
</protein>
<dbReference type="Proteomes" id="UP000306050">
    <property type="component" value="Chromosome SGRAM_12"/>
</dbReference>
<dbReference type="Pfam" id="PF10294">
    <property type="entry name" value="Methyltransf_16"/>
    <property type="match status" value="1"/>
</dbReference>
<comment type="caution">
    <text evidence="2">The sequence shown here is derived from an EMBL/GenBank/DDBJ whole genome shotgun (WGS) entry which is preliminary data.</text>
</comment>
<organism evidence="2 3">
    <name type="scientific">Sporisorium graminicola</name>
    <dbReference type="NCBI Taxonomy" id="280036"/>
    <lineage>
        <taxon>Eukaryota</taxon>
        <taxon>Fungi</taxon>
        <taxon>Dikarya</taxon>
        <taxon>Basidiomycota</taxon>
        <taxon>Ustilaginomycotina</taxon>
        <taxon>Ustilaginomycetes</taxon>
        <taxon>Ustilaginales</taxon>
        <taxon>Ustilaginaceae</taxon>
        <taxon>Sporisorium</taxon>
    </lineage>
</organism>
<accession>A0A4U7KXB6</accession>
<dbReference type="GO" id="GO:0008757">
    <property type="term" value="F:S-adenosylmethionine-dependent methyltransferase activity"/>
    <property type="evidence" value="ECO:0007669"/>
    <property type="project" value="UniProtKB-ARBA"/>
</dbReference>
<proteinExistence type="predicted"/>
<dbReference type="Gene3D" id="3.40.50.150">
    <property type="entry name" value="Vaccinia Virus protein VP39"/>
    <property type="match status" value="1"/>
</dbReference>
<dbReference type="EMBL" id="SRRM01000005">
    <property type="protein sequence ID" value="TKY89411.1"/>
    <property type="molecule type" value="Genomic_DNA"/>
</dbReference>
<dbReference type="CDD" id="cd02440">
    <property type="entry name" value="AdoMet_MTases"/>
    <property type="match status" value="1"/>
</dbReference>
<evidence type="ECO:0000313" key="2">
    <source>
        <dbReference type="EMBL" id="TKY89411.1"/>
    </source>
</evidence>
<dbReference type="GeneID" id="40724837"/>
<dbReference type="InterPro" id="IPR019410">
    <property type="entry name" value="Methyltransf_16"/>
</dbReference>
<keyword evidence="3" id="KW-1185">Reference proteome</keyword>
<dbReference type="AlphaFoldDB" id="A0A4U7KXB6"/>
<feature type="compositionally biased region" description="Polar residues" evidence="1">
    <location>
        <begin position="281"/>
        <end position="291"/>
    </location>
</feature>
<dbReference type="PANTHER" id="PTHR14614:SF104">
    <property type="entry name" value="N-METHYLTRANSFERASE, PUTATIVE (AFU_ORTHOLOGUE AFUA_1G17750)-RELATED"/>
    <property type="match status" value="1"/>
</dbReference>